<gene>
    <name evidence="1" type="ORF">FOC81_02990</name>
</gene>
<evidence type="ECO:0000313" key="2">
    <source>
        <dbReference type="Proteomes" id="UP000509782"/>
    </source>
</evidence>
<dbReference type="AlphaFoldDB" id="A0A6N0JFB9"/>
<proteinExistence type="predicted"/>
<protein>
    <submittedName>
        <fullName evidence="1">Uncharacterized protein</fullName>
    </submittedName>
</protein>
<reference evidence="1 2" key="1">
    <citation type="submission" date="2020-05" db="EMBL/GenBank/DDBJ databases">
        <title>FDA dAtabase for Regulatory Grade micrObial Sequences (FDA-ARGOS): Supporting development and validation of Infectious Disease Dx tests.</title>
        <authorList>
            <person name="Sproer C."/>
            <person name="Gronow S."/>
            <person name="Severitt S."/>
            <person name="Schroder I."/>
            <person name="Tallon L."/>
            <person name="Sadzewicz L."/>
            <person name="Zhao X."/>
            <person name="Vavikolanu K."/>
            <person name="Mehta A."/>
            <person name="Aluvathingal J."/>
            <person name="Nadendla S."/>
            <person name="Myers T."/>
            <person name="Yan Y."/>
            <person name="Sichtig H."/>
        </authorList>
    </citation>
    <scope>NUCLEOTIDE SEQUENCE [LARGE SCALE GENOMIC DNA]</scope>
    <source>
        <strain evidence="1 2">FDAARGOS_787</strain>
    </source>
</reference>
<name>A0A6N0JFB9_ACHDE</name>
<evidence type="ECO:0000313" key="1">
    <source>
        <dbReference type="EMBL" id="QKQ45725.1"/>
    </source>
</evidence>
<organism evidence="1 2">
    <name type="scientific">Achromobacter denitrificans</name>
    <name type="common">Alcaligenes denitrificans</name>
    <dbReference type="NCBI Taxonomy" id="32002"/>
    <lineage>
        <taxon>Bacteria</taxon>
        <taxon>Pseudomonadati</taxon>
        <taxon>Pseudomonadota</taxon>
        <taxon>Betaproteobacteria</taxon>
        <taxon>Burkholderiales</taxon>
        <taxon>Alcaligenaceae</taxon>
        <taxon>Achromobacter</taxon>
    </lineage>
</organism>
<dbReference type="RefSeq" id="WP_174715720.1">
    <property type="nucleotide sequence ID" value="NZ_CADIKP010000028.1"/>
</dbReference>
<dbReference type="Proteomes" id="UP000509782">
    <property type="component" value="Chromosome"/>
</dbReference>
<accession>A0A6N0JFB9</accession>
<dbReference type="EMBL" id="CP054569">
    <property type="protein sequence ID" value="QKQ45725.1"/>
    <property type="molecule type" value="Genomic_DNA"/>
</dbReference>
<sequence>MADAFQGFRVGNIQVSSGGTAPINRITSTVINQGGPSLELPLVGIFAEVVGNGLHGTPRMAMETRPINTAYYPRIHA</sequence>